<reference evidence="3 4" key="1">
    <citation type="journal article" date="2019" name="BMC Genomics">
        <title>New insights from Opisthorchis felineus genome: update on genomics of the epidemiologically important liver flukes.</title>
        <authorList>
            <person name="Ershov N.I."/>
            <person name="Mordvinov V.A."/>
            <person name="Prokhortchouk E.B."/>
            <person name="Pakharukova M.Y."/>
            <person name="Gunbin K.V."/>
            <person name="Ustyantsev K."/>
            <person name="Genaev M.A."/>
            <person name="Blinov A.G."/>
            <person name="Mazur A."/>
            <person name="Boulygina E."/>
            <person name="Tsygankova S."/>
            <person name="Khrameeva E."/>
            <person name="Chekanov N."/>
            <person name="Fan G."/>
            <person name="Xiao A."/>
            <person name="Zhang H."/>
            <person name="Xu X."/>
            <person name="Yang H."/>
            <person name="Solovyev V."/>
            <person name="Lee S.M."/>
            <person name="Liu X."/>
            <person name="Afonnikov D.A."/>
            <person name="Skryabin K.G."/>
        </authorList>
    </citation>
    <scope>NUCLEOTIDE SEQUENCE [LARGE SCALE GENOMIC DNA]</scope>
    <source>
        <strain evidence="3">AK-0245</strain>
        <tissue evidence="3">Whole organism</tissue>
    </source>
</reference>
<keyword evidence="2" id="KW-0472">Membrane</keyword>
<feature type="compositionally biased region" description="Polar residues" evidence="1">
    <location>
        <begin position="68"/>
        <end position="83"/>
    </location>
</feature>
<evidence type="ECO:0000313" key="3">
    <source>
        <dbReference type="EMBL" id="TGZ66161.1"/>
    </source>
</evidence>
<sequence>MNLGEITVFLEQHPSICVAGAAISTLFVAYLVYRLFLGKKSKVSKGKTKKRSVEKKKQEPVDAVVLSKSVSENMSKKSCNLSSPAPKKSERLGTKSLTKPSPMSTLPKKSESPEPVTLSEHEAMEDQWITVVSGKKESKPGTDSTIKHPMTAVPGLLPGLSNKVSKGNRSNSKHGEPVGVREPLVERPSGVKVVPVDADDTEEEWREVRFTRKGGKFRKNE</sequence>
<protein>
    <submittedName>
        <fullName evidence="3">Uncharacterized protein</fullName>
    </submittedName>
</protein>
<feature type="transmembrane region" description="Helical" evidence="2">
    <location>
        <begin position="12"/>
        <end position="33"/>
    </location>
</feature>
<evidence type="ECO:0000313" key="4">
    <source>
        <dbReference type="Proteomes" id="UP000308267"/>
    </source>
</evidence>
<comment type="caution">
    <text evidence="3">The sequence shown here is derived from an EMBL/GenBank/DDBJ whole genome shotgun (WGS) entry which is preliminary data.</text>
</comment>
<feature type="region of interest" description="Disordered" evidence="1">
    <location>
        <begin position="46"/>
        <end position="183"/>
    </location>
</feature>
<evidence type="ECO:0000256" key="2">
    <source>
        <dbReference type="SAM" id="Phobius"/>
    </source>
</evidence>
<keyword evidence="2" id="KW-1133">Transmembrane helix</keyword>
<proteinExistence type="predicted"/>
<name>A0A4S2LQX2_OPIFE</name>
<keyword evidence="2" id="KW-0812">Transmembrane</keyword>
<gene>
    <name evidence="3" type="ORF">CRM22_005505</name>
</gene>
<dbReference type="Proteomes" id="UP000308267">
    <property type="component" value="Unassembled WGS sequence"/>
</dbReference>
<feature type="compositionally biased region" description="Polar residues" evidence="1">
    <location>
        <begin position="95"/>
        <end position="104"/>
    </location>
</feature>
<evidence type="ECO:0000256" key="1">
    <source>
        <dbReference type="SAM" id="MobiDB-lite"/>
    </source>
</evidence>
<dbReference type="AlphaFoldDB" id="A0A4S2LQX2"/>
<keyword evidence="4" id="KW-1185">Reference proteome</keyword>
<dbReference type="EMBL" id="SJOL01006465">
    <property type="protein sequence ID" value="TGZ66161.1"/>
    <property type="molecule type" value="Genomic_DNA"/>
</dbReference>
<accession>A0A4S2LQX2</accession>
<organism evidence="3 4">
    <name type="scientific">Opisthorchis felineus</name>
    <dbReference type="NCBI Taxonomy" id="147828"/>
    <lineage>
        <taxon>Eukaryota</taxon>
        <taxon>Metazoa</taxon>
        <taxon>Spiralia</taxon>
        <taxon>Lophotrochozoa</taxon>
        <taxon>Platyhelminthes</taxon>
        <taxon>Trematoda</taxon>
        <taxon>Digenea</taxon>
        <taxon>Opisthorchiida</taxon>
        <taxon>Opisthorchiata</taxon>
        <taxon>Opisthorchiidae</taxon>
        <taxon>Opisthorchis</taxon>
    </lineage>
</organism>